<feature type="region of interest" description="Disordered" evidence="1">
    <location>
        <begin position="412"/>
        <end position="488"/>
    </location>
</feature>
<dbReference type="Proteomes" id="UP000184330">
    <property type="component" value="Unassembled WGS sequence"/>
</dbReference>
<feature type="compositionally biased region" description="Pro residues" evidence="1">
    <location>
        <begin position="365"/>
        <end position="378"/>
    </location>
</feature>
<organism evidence="2 3">
    <name type="scientific">Phialocephala subalpina</name>
    <dbReference type="NCBI Taxonomy" id="576137"/>
    <lineage>
        <taxon>Eukaryota</taxon>
        <taxon>Fungi</taxon>
        <taxon>Dikarya</taxon>
        <taxon>Ascomycota</taxon>
        <taxon>Pezizomycotina</taxon>
        <taxon>Leotiomycetes</taxon>
        <taxon>Helotiales</taxon>
        <taxon>Mollisiaceae</taxon>
        <taxon>Phialocephala</taxon>
        <taxon>Phialocephala fortinii species complex</taxon>
    </lineage>
</organism>
<protein>
    <submittedName>
        <fullName evidence="2">Uncharacterized protein</fullName>
    </submittedName>
</protein>
<evidence type="ECO:0000313" key="3">
    <source>
        <dbReference type="Proteomes" id="UP000184330"/>
    </source>
</evidence>
<feature type="region of interest" description="Disordered" evidence="1">
    <location>
        <begin position="333"/>
        <end position="380"/>
    </location>
</feature>
<feature type="compositionally biased region" description="Basic and acidic residues" evidence="1">
    <location>
        <begin position="447"/>
        <end position="458"/>
    </location>
</feature>
<name>A0A1L7X0X2_9HELO</name>
<keyword evidence="3" id="KW-1185">Reference proteome</keyword>
<dbReference type="AlphaFoldDB" id="A0A1L7X0X2"/>
<reference evidence="2 3" key="1">
    <citation type="submission" date="2016-03" db="EMBL/GenBank/DDBJ databases">
        <authorList>
            <person name="Ploux O."/>
        </authorList>
    </citation>
    <scope>NUCLEOTIDE SEQUENCE [LARGE SCALE GENOMIC DNA]</scope>
    <source>
        <strain evidence="2 3">UAMH 11012</strain>
    </source>
</reference>
<dbReference type="EMBL" id="FJOG01000012">
    <property type="protein sequence ID" value="CZR58661.1"/>
    <property type="molecule type" value="Genomic_DNA"/>
</dbReference>
<proteinExistence type="predicted"/>
<accession>A0A1L7X0X2</accession>
<feature type="compositionally biased region" description="Acidic residues" evidence="1">
    <location>
        <begin position="477"/>
        <end position="488"/>
    </location>
</feature>
<gene>
    <name evidence="2" type="ORF">PAC_08553</name>
</gene>
<sequence length="488" mass="56990">MENVHPDRTQLIYTSPYSGMNFHDWCSMQFAQGPQSQNLTADQALRADMNGYEQYLEEHHYLEQLQDFRNRSQQAVSAHFRSFTKACRRDGQTQGMDDPSFDEMEFYIWASRQDPDVPQWVQTSFVRSVERHAEEVRRYLYRQPPQGDMSPIFLLGGTFTIPQPEVIRSHLYYLLDESENFRWSFGNPVPALLQPIIPRLTHFIAIQAVCSEEGWTGWHSRASMAIELMNEAARSGLRHPLPNHPITFDDKPHDHLQLDRIDDIDENLDFHLMTPTQLNGVIDRLNERLLRLPAYHETETERVHDRLFQLIIEKWERQLLEEERINSMAVYDEEHHTAGSESSPIVIEDDSESDTDMLREDDFWRPPPSPPRTPPTPTPRQIQDAAWRLAALADLSPEQLAVALEFADQREQEDEDSHVTTLEGWFDPDGALGDRRPSILGPPPHPADIDHDNHRPYDPEFILYRSHRRRHSHQDQISDEDYDSEMSE</sequence>
<dbReference type="OrthoDB" id="3563902at2759"/>
<evidence type="ECO:0000256" key="1">
    <source>
        <dbReference type="SAM" id="MobiDB-lite"/>
    </source>
</evidence>
<evidence type="ECO:0000313" key="2">
    <source>
        <dbReference type="EMBL" id="CZR58661.1"/>
    </source>
</evidence>